<dbReference type="EMBL" id="JACBAZ010000003">
    <property type="protein sequence ID" value="NWK55905.1"/>
    <property type="molecule type" value="Genomic_DNA"/>
</dbReference>
<evidence type="ECO:0000313" key="2">
    <source>
        <dbReference type="Proteomes" id="UP000557872"/>
    </source>
</evidence>
<name>A0A851GL53_9BACT</name>
<evidence type="ECO:0000313" key="1">
    <source>
        <dbReference type="EMBL" id="NWK55905.1"/>
    </source>
</evidence>
<organism evidence="1 2">
    <name type="scientific">Oceaniferula marina</name>
    <dbReference type="NCBI Taxonomy" id="2748318"/>
    <lineage>
        <taxon>Bacteria</taxon>
        <taxon>Pseudomonadati</taxon>
        <taxon>Verrucomicrobiota</taxon>
        <taxon>Verrucomicrobiia</taxon>
        <taxon>Verrucomicrobiales</taxon>
        <taxon>Verrucomicrobiaceae</taxon>
        <taxon>Oceaniferula</taxon>
    </lineage>
</organism>
<gene>
    <name evidence="1" type="ORF">HW115_09800</name>
</gene>
<dbReference type="Proteomes" id="UP000557872">
    <property type="component" value="Unassembled WGS sequence"/>
</dbReference>
<proteinExistence type="predicted"/>
<keyword evidence="2" id="KW-1185">Reference proteome</keyword>
<dbReference type="RefSeq" id="WP_178932441.1">
    <property type="nucleotide sequence ID" value="NZ_JACBAZ010000003.1"/>
</dbReference>
<sequence>MFDVLFSHFRSVPCSFLGALTALVSVTCVDAKEPAELETIAEVKVVYALDKKGKKQSGKLRLQMNKGEQVMFLGDPHKKGTFTLTLTKQDGRLQITSLNPLCLPLTFGDPLMFPVGPWKIVTSDFNRDGISEFNLSQPGNSWGSHYMLFTFSDDGKGKVQAVRLDDEPDENYLHPQCSLPSTDVIRATKEGFCFMFTERGNIEDVDVDIHYRWNKKKKCFEEWKRVACTDE</sequence>
<reference evidence="1 2" key="1">
    <citation type="submission" date="2020-07" db="EMBL/GenBank/DDBJ databases">
        <title>Roseicoccus Jingziensis gen. nov., sp. nov., isolated from coastal seawater.</title>
        <authorList>
            <person name="Feng X."/>
        </authorList>
    </citation>
    <scope>NUCLEOTIDE SEQUENCE [LARGE SCALE GENOMIC DNA]</scope>
    <source>
        <strain evidence="1 2">N1E253</strain>
    </source>
</reference>
<comment type="caution">
    <text evidence="1">The sequence shown here is derived from an EMBL/GenBank/DDBJ whole genome shotgun (WGS) entry which is preliminary data.</text>
</comment>
<protein>
    <submittedName>
        <fullName evidence="1">Uncharacterized protein</fullName>
    </submittedName>
</protein>
<dbReference type="AlphaFoldDB" id="A0A851GL53"/>
<accession>A0A851GL53</accession>